<dbReference type="InterPro" id="IPR007278">
    <property type="entry name" value="DUF397"/>
</dbReference>
<gene>
    <name evidence="2" type="ORF">GCM10022254_47400</name>
</gene>
<dbReference type="EMBL" id="BAABAS010000016">
    <property type="protein sequence ID" value="GAA4236836.1"/>
    <property type="molecule type" value="Genomic_DNA"/>
</dbReference>
<evidence type="ECO:0000313" key="3">
    <source>
        <dbReference type="Proteomes" id="UP001501710"/>
    </source>
</evidence>
<accession>A0ABP8CBP5</accession>
<dbReference type="Pfam" id="PF04149">
    <property type="entry name" value="DUF397"/>
    <property type="match status" value="1"/>
</dbReference>
<proteinExistence type="predicted"/>
<dbReference type="RefSeq" id="WP_344900212.1">
    <property type="nucleotide sequence ID" value="NZ_BAABAS010000016.1"/>
</dbReference>
<sequence length="61" mass="6681">MDVTRATWRKSSRSSGNGGACVELAGLSRVVGIRDSKDPNGGNILMSREDFRRLTETLKNL</sequence>
<name>A0ABP8CBP5_9ACTN</name>
<feature type="domain" description="DUF397" evidence="1">
    <location>
        <begin position="6"/>
        <end position="59"/>
    </location>
</feature>
<reference evidence="3" key="1">
    <citation type="journal article" date="2019" name="Int. J. Syst. Evol. Microbiol.">
        <title>The Global Catalogue of Microorganisms (GCM) 10K type strain sequencing project: providing services to taxonomists for standard genome sequencing and annotation.</title>
        <authorList>
            <consortium name="The Broad Institute Genomics Platform"/>
            <consortium name="The Broad Institute Genome Sequencing Center for Infectious Disease"/>
            <person name="Wu L."/>
            <person name="Ma J."/>
        </authorList>
    </citation>
    <scope>NUCLEOTIDE SEQUENCE [LARGE SCALE GENOMIC DNA]</scope>
    <source>
        <strain evidence="3">JCM 17440</strain>
    </source>
</reference>
<comment type="caution">
    <text evidence="2">The sequence shown here is derived from an EMBL/GenBank/DDBJ whole genome shotgun (WGS) entry which is preliminary data.</text>
</comment>
<evidence type="ECO:0000313" key="2">
    <source>
        <dbReference type="EMBL" id="GAA4236836.1"/>
    </source>
</evidence>
<organism evidence="2 3">
    <name type="scientific">Actinomadura meridiana</name>
    <dbReference type="NCBI Taxonomy" id="559626"/>
    <lineage>
        <taxon>Bacteria</taxon>
        <taxon>Bacillati</taxon>
        <taxon>Actinomycetota</taxon>
        <taxon>Actinomycetes</taxon>
        <taxon>Streptosporangiales</taxon>
        <taxon>Thermomonosporaceae</taxon>
        <taxon>Actinomadura</taxon>
    </lineage>
</organism>
<protein>
    <recommendedName>
        <fullName evidence="1">DUF397 domain-containing protein</fullName>
    </recommendedName>
</protein>
<keyword evidence="3" id="KW-1185">Reference proteome</keyword>
<evidence type="ECO:0000259" key="1">
    <source>
        <dbReference type="Pfam" id="PF04149"/>
    </source>
</evidence>
<dbReference type="Proteomes" id="UP001501710">
    <property type="component" value="Unassembled WGS sequence"/>
</dbReference>